<dbReference type="AlphaFoldDB" id="A0A6A4GX48"/>
<sequence>MMSNFSTPPTVFMGLNCLDVDKSTNLRIRASASNITPTGMTWHLDGWADTTLYGAGASYIAF</sequence>
<dbReference type="Gene3D" id="2.60.40.2080">
    <property type="match status" value="1"/>
</dbReference>
<dbReference type="Proteomes" id="UP000799118">
    <property type="component" value="Unassembled WGS sequence"/>
</dbReference>
<reference evidence="2" key="1">
    <citation type="journal article" date="2019" name="Environ. Microbiol.">
        <title>Fungal ecological strategies reflected in gene transcription - a case study of two litter decomposers.</title>
        <authorList>
            <person name="Barbi F."/>
            <person name="Kohler A."/>
            <person name="Barry K."/>
            <person name="Baskaran P."/>
            <person name="Daum C."/>
            <person name="Fauchery L."/>
            <person name="Ihrmark K."/>
            <person name="Kuo A."/>
            <person name="LaButti K."/>
            <person name="Lipzen A."/>
            <person name="Morin E."/>
            <person name="Grigoriev I.V."/>
            <person name="Henrissat B."/>
            <person name="Lindahl B."/>
            <person name="Martin F."/>
        </authorList>
    </citation>
    <scope>NUCLEOTIDE SEQUENCE</scope>
    <source>
        <strain evidence="2">JB14</strain>
    </source>
</reference>
<dbReference type="GO" id="GO:0030246">
    <property type="term" value="F:carbohydrate binding"/>
    <property type="evidence" value="ECO:0007669"/>
    <property type="project" value="InterPro"/>
</dbReference>
<name>A0A6A4GX48_9AGAR</name>
<evidence type="ECO:0000313" key="3">
    <source>
        <dbReference type="Proteomes" id="UP000799118"/>
    </source>
</evidence>
<protein>
    <recommendedName>
        <fullName evidence="1">H-type lectin domain-containing protein</fullName>
    </recommendedName>
</protein>
<dbReference type="EMBL" id="ML769688">
    <property type="protein sequence ID" value="KAE9389627.1"/>
    <property type="molecule type" value="Genomic_DNA"/>
</dbReference>
<gene>
    <name evidence="2" type="ORF">BT96DRAFT_1024977</name>
</gene>
<dbReference type="InterPro" id="IPR037221">
    <property type="entry name" value="H-type_lectin_dom_sf"/>
</dbReference>
<evidence type="ECO:0000313" key="2">
    <source>
        <dbReference type="EMBL" id="KAE9389627.1"/>
    </source>
</evidence>
<dbReference type="Pfam" id="PF09458">
    <property type="entry name" value="H_lectin"/>
    <property type="match status" value="1"/>
</dbReference>
<keyword evidence="3" id="KW-1185">Reference proteome</keyword>
<dbReference type="SUPFAM" id="SSF141086">
    <property type="entry name" value="Agglutinin HPA-like"/>
    <property type="match status" value="1"/>
</dbReference>
<feature type="domain" description="H-type lectin" evidence="1">
    <location>
        <begin position="4"/>
        <end position="62"/>
    </location>
</feature>
<organism evidence="2 3">
    <name type="scientific">Gymnopus androsaceus JB14</name>
    <dbReference type="NCBI Taxonomy" id="1447944"/>
    <lineage>
        <taxon>Eukaryota</taxon>
        <taxon>Fungi</taxon>
        <taxon>Dikarya</taxon>
        <taxon>Basidiomycota</taxon>
        <taxon>Agaricomycotina</taxon>
        <taxon>Agaricomycetes</taxon>
        <taxon>Agaricomycetidae</taxon>
        <taxon>Agaricales</taxon>
        <taxon>Marasmiineae</taxon>
        <taxon>Omphalotaceae</taxon>
        <taxon>Gymnopus</taxon>
    </lineage>
</organism>
<dbReference type="InterPro" id="IPR019019">
    <property type="entry name" value="H-type_lectin_domain"/>
</dbReference>
<proteinExistence type="predicted"/>
<evidence type="ECO:0000259" key="1">
    <source>
        <dbReference type="Pfam" id="PF09458"/>
    </source>
</evidence>
<dbReference type="GO" id="GO:0007155">
    <property type="term" value="P:cell adhesion"/>
    <property type="evidence" value="ECO:0007669"/>
    <property type="project" value="InterPro"/>
</dbReference>
<accession>A0A6A4GX48</accession>